<protein>
    <submittedName>
        <fullName evidence="1">Farnesyl cysteine-carboxyl methyltransferase</fullName>
        <ecNumber evidence="1">2.1.1.100</ecNumber>
    </submittedName>
</protein>
<dbReference type="Proteomes" id="UP001150581">
    <property type="component" value="Unassembled WGS sequence"/>
</dbReference>
<name>A0ACC1IJA2_9FUNG</name>
<dbReference type="EMBL" id="JANBPG010000684">
    <property type="protein sequence ID" value="KAJ1894503.1"/>
    <property type="molecule type" value="Genomic_DNA"/>
</dbReference>
<gene>
    <name evidence="1" type="primary">STE14_2</name>
    <name evidence="1" type="ORF">LPJ66_005151</name>
</gene>
<keyword evidence="1" id="KW-0808">Transferase</keyword>
<accession>A0ACC1IJA2</accession>
<evidence type="ECO:0000313" key="1">
    <source>
        <dbReference type="EMBL" id="KAJ1894503.1"/>
    </source>
</evidence>
<organism evidence="1 2">
    <name type="scientific">Kickxella alabastrina</name>
    <dbReference type="NCBI Taxonomy" id="61397"/>
    <lineage>
        <taxon>Eukaryota</taxon>
        <taxon>Fungi</taxon>
        <taxon>Fungi incertae sedis</taxon>
        <taxon>Zoopagomycota</taxon>
        <taxon>Kickxellomycotina</taxon>
        <taxon>Kickxellomycetes</taxon>
        <taxon>Kickxellales</taxon>
        <taxon>Kickxellaceae</taxon>
        <taxon>Kickxella</taxon>
    </lineage>
</organism>
<keyword evidence="2" id="KW-1185">Reference proteome</keyword>
<reference evidence="1" key="1">
    <citation type="submission" date="2022-07" db="EMBL/GenBank/DDBJ databases">
        <title>Phylogenomic reconstructions and comparative analyses of Kickxellomycotina fungi.</title>
        <authorList>
            <person name="Reynolds N.K."/>
            <person name="Stajich J.E."/>
            <person name="Barry K."/>
            <person name="Grigoriev I.V."/>
            <person name="Crous P."/>
            <person name="Smith M.E."/>
        </authorList>
    </citation>
    <scope>NUCLEOTIDE SEQUENCE</scope>
    <source>
        <strain evidence="1">Benny 63K</strain>
    </source>
</reference>
<evidence type="ECO:0000313" key="2">
    <source>
        <dbReference type="Proteomes" id="UP001150581"/>
    </source>
</evidence>
<dbReference type="EC" id="2.1.1.100" evidence="1"/>
<proteinExistence type="predicted"/>
<sequence length="251" mass="27765">MEYETHSGHNIALTACGLGVALGCGLTVALNSGWTYTGIFGIYSMLVPLYHVLEYMCVALYNPSRVELESFMFSPDGEGLYPVALAVSLAEYVIECWLFAGGGKTPGVIPAIGLVFAVAGQLIRTLAMITAKTSFNHYIANRREQDHTLITHGIYKYERHPSYVGFFMWAVGLQLMLKNPLSTILFAGALSYFFCKRVAYEERTLRFLFGEKYTLYMEQTSTLIPILQVFAKPKTVSARASSSKASASTKK</sequence>
<keyword evidence="1" id="KW-0489">Methyltransferase</keyword>
<comment type="caution">
    <text evidence="1">The sequence shown here is derived from an EMBL/GenBank/DDBJ whole genome shotgun (WGS) entry which is preliminary data.</text>
</comment>